<protein>
    <submittedName>
        <fullName evidence="3">Arsenical pump-driving ATPase</fullName>
        <ecNumber evidence="3">3.6.3.16</ecNumber>
    </submittedName>
</protein>
<gene>
    <name evidence="3" type="ORF">CZ674_05895</name>
</gene>
<name>A0A1R4FQ34_9MICO</name>
<dbReference type="SUPFAM" id="SSF52540">
    <property type="entry name" value="P-loop containing nucleoside triphosphate hydrolases"/>
    <property type="match status" value="1"/>
</dbReference>
<dbReference type="InterPro" id="IPR027417">
    <property type="entry name" value="P-loop_NTPase"/>
</dbReference>
<dbReference type="InterPro" id="IPR016300">
    <property type="entry name" value="ATPase_ArsA/GET3"/>
</dbReference>
<dbReference type="NCBIfam" id="TIGR00345">
    <property type="entry name" value="GET3_arsA_TRC40"/>
    <property type="match status" value="1"/>
</dbReference>
<reference evidence="3 4" key="1">
    <citation type="submission" date="2017-02" db="EMBL/GenBank/DDBJ databases">
        <authorList>
            <person name="Peterson S.W."/>
        </authorList>
    </citation>
    <scope>NUCLEOTIDE SEQUENCE [LARGE SCALE GENOMIC DNA]</scope>
    <source>
        <strain evidence="3 4">LMG 22410</strain>
    </source>
</reference>
<keyword evidence="3" id="KW-0378">Hydrolase</keyword>
<evidence type="ECO:0000313" key="4">
    <source>
        <dbReference type="Proteomes" id="UP000195787"/>
    </source>
</evidence>
<dbReference type="GO" id="GO:0005524">
    <property type="term" value="F:ATP binding"/>
    <property type="evidence" value="ECO:0007669"/>
    <property type="project" value="InterPro"/>
</dbReference>
<dbReference type="EMBL" id="FUHU01000026">
    <property type="protein sequence ID" value="SJM58074.1"/>
    <property type="molecule type" value="Genomic_DNA"/>
</dbReference>
<dbReference type="InterPro" id="IPR025723">
    <property type="entry name" value="ArsA/GET3_ATPase-like"/>
</dbReference>
<comment type="similarity">
    <text evidence="1">Belongs to the arsA ATPase family.</text>
</comment>
<dbReference type="Gene3D" id="3.40.50.300">
    <property type="entry name" value="P-loop containing nucleotide triphosphate hydrolases"/>
    <property type="match status" value="1"/>
</dbReference>
<dbReference type="Proteomes" id="UP000195787">
    <property type="component" value="Unassembled WGS sequence"/>
</dbReference>
<dbReference type="GO" id="GO:0016887">
    <property type="term" value="F:ATP hydrolysis activity"/>
    <property type="evidence" value="ECO:0007669"/>
    <property type="project" value="InterPro"/>
</dbReference>
<evidence type="ECO:0000259" key="2">
    <source>
        <dbReference type="Pfam" id="PF02374"/>
    </source>
</evidence>
<accession>A0A1R4FQ34</accession>
<dbReference type="EC" id="3.6.3.16" evidence="3"/>
<evidence type="ECO:0000313" key="3">
    <source>
        <dbReference type="EMBL" id="SJM58074.1"/>
    </source>
</evidence>
<dbReference type="PANTHER" id="PTHR10803:SF3">
    <property type="entry name" value="ATPASE GET3"/>
    <property type="match status" value="1"/>
</dbReference>
<organism evidence="3 4">
    <name type="scientific">Agrococcus casei LMG 22410</name>
    <dbReference type="NCBI Taxonomy" id="1255656"/>
    <lineage>
        <taxon>Bacteria</taxon>
        <taxon>Bacillati</taxon>
        <taxon>Actinomycetota</taxon>
        <taxon>Actinomycetes</taxon>
        <taxon>Micrococcales</taxon>
        <taxon>Microbacteriaceae</taxon>
        <taxon>Agrococcus</taxon>
    </lineage>
</organism>
<feature type="domain" description="ArsA/GET3 Anion-transporting ATPase-like" evidence="2">
    <location>
        <begin position="1"/>
        <end position="305"/>
    </location>
</feature>
<keyword evidence="4" id="KW-1185">Reference proteome</keyword>
<dbReference type="PANTHER" id="PTHR10803">
    <property type="entry name" value="ARSENICAL PUMP-DRIVING ATPASE ARSENITE-TRANSLOCATING ATPASE"/>
    <property type="match status" value="1"/>
</dbReference>
<dbReference type="AlphaFoldDB" id="A0A1R4FQ34"/>
<evidence type="ECO:0000256" key="1">
    <source>
        <dbReference type="ARBA" id="ARBA00011040"/>
    </source>
</evidence>
<dbReference type="Pfam" id="PF02374">
    <property type="entry name" value="ArsA_ATPase"/>
    <property type="match status" value="1"/>
</dbReference>
<sequence length="306" mass="32646">MGGKGGVGKTTVSSGIAHALAARGRRVLVASTDPAHSLGHLWRVSVGDSPVLLAQPQGGELHGVELDPQATLERHLAAVRATMDRMLPERMHKAAREHLDLAAQAPGSHESAMLERIASVTELTGTEFDTVVFDTAPTGHTLRLLSLPERLTGWTERLLANRDKSERYQAAMSSLVTGRHRDEPESELRQMLHRRRQRFAAMHTDITDGSAGFVAVTVAERLPLAEHAELVAELDVLGIDLAGVVVNRRAPSESGALLKARSALEEAALADQPPAAPGTPLVSLPLMAEDLTGAEQIARIGSMLTG</sequence>
<proteinExistence type="inferred from homology"/>
<dbReference type="CDD" id="cd02035">
    <property type="entry name" value="ArsA"/>
    <property type="match status" value="1"/>
</dbReference>